<proteinExistence type="predicted"/>
<dbReference type="Proteomes" id="UP001596161">
    <property type="component" value="Unassembled WGS sequence"/>
</dbReference>
<protein>
    <submittedName>
        <fullName evidence="2">Uncharacterized protein</fullName>
    </submittedName>
</protein>
<comment type="caution">
    <text evidence="2">The sequence shown here is derived from an EMBL/GenBank/DDBJ whole genome shotgun (WGS) entry which is preliminary data.</text>
</comment>
<feature type="signal peptide" evidence="1">
    <location>
        <begin position="1"/>
        <end position="20"/>
    </location>
</feature>
<feature type="chain" id="PRO_5047382196" evidence="1">
    <location>
        <begin position="21"/>
        <end position="480"/>
    </location>
</feature>
<accession>A0ABW0EF54</accession>
<gene>
    <name evidence="2" type="ORF">ACFPIB_12965</name>
</gene>
<evidence type="ECO:0000313" key="3">
    <source>
        <dbReference type="Proteomes" id="UP001596161"/>
    </source>
</evidence>
<name>A0ABW0EF54_9BACT</name>
<sequence length="480" mass="55768">MKAILFLLYFLLFPVFCAWAQPSQNSRAELPFRNDLTQYEVWPQPDSTVFVFTHEDYFRRNSEPFYLFKFNHDLTLLWQKPLQLPRGCKFLEATSEGKTLFLYFDGDKKDEFVLLRVHTPTGEQTQTNHQLPEHMTFTLTGLQALQGNLFLTGLQNDRLTVLHLNPDREELLKLPAIYDQSSALAAFNADTVAGRMEFILTESNGLKARLQTKRLAPDGRLFSTNFLQSPEHNYLSGRLTPGDSTRKLLAGTYSLRDLRYPQGFFTGPFLTTGNQNLKYYDFTTFPHFFDYLRPGRQERVRRKLDRFRSTRKTYVLRQRFLMHEMYPYLDGFILAGELYYPQYEGEGSTNRVFSGYAFSQTVAAAFDAQGNLQWENSFPLENIQQLELKQITAAGVFQNKIAFCYLDEEVIRYKVISGNENSSNELQTTAKLILPNEKLINTDLQGVKHWQQQHFLVFGEQKIRGSDGVRTVFFVNKLSF</sequence>
<keyword evidence="1" id="KW-0732">Signal</keyword>
<keyword evidence="3" id="KW-1185">Reference proteome</keyword>
<evidence type="ECO:0000313" key="2">
    <source>
        <dbReference type="EMBL" id="MFC5271529.1"/>
    </source>
</evidence>
<dbReference type="RefSeq" id="WP_378017887.1">
    <property type="nucleotide sequence ID" value="NZ_JBHSKT010000007.1"/>
</dbReference>
<organism evidence="2 3">
    <name type="scientific">Adhaeribacter terreus</name>
    <dbReference type="NCBI Taxonomy" id="529703"/>
    <lineage>
        <taxon>Bacteria</taxon>
        <taxon>Pseudomonadati</taxon>
        <taxon>Bacteroidota</taxon>
        <taxon>Cytophagia</taxon>
        <taxon>Cytophagales</taxon>
        <taxon>Hymenobacteraceae</taxon>
        <taxon>Adhaeribacter</taxon>
    </lineage>
</organism>
<evidence type="ECO:0000256" key="1">
    <source>
        <dbReference type="SAM" id="SignalP"/>
    </source>
</evidence>
<dbReference type="EMBL" id="JBHSKT010000007">
    <property type="protein sequence ID" value="MFC5271529.1"/>
    <property type="molecule type" value="Genomic_DNA"/>
</dbReference>
<reference evidence="3" key="1">
    <citation type="journal article" date="2019" name="Int. J. Syst. Evol. Microbiol.">
        <title>The Global Catalogue of Microorganisms (GCM) 10K type strain sequencing project: providing services to taxonomists for standard genome sequencing and annotation.</title>
        <authorList>
            <consortium name="The Broad Institute Genomics Platform"/>
            <consortium name="The Broad Institute Genome Sequencing Center for Infectious Disease"/>
            <person name="Wu L."/>
            <person name="Ma J."/>
        </authorList>
    </citation>
    <scope>NUCLEOTIDE SEQUENCE [LARGE SCALE GENOMIC DNA]</scope>
    <source>
        <strain evidence="3">KACC 12602</strain>
    </source>
</reference>